<name>A0A2W5U9B8_CERSP</name>
<organism evidence="1 2">
    <name type="scientific">Cereibacter sphaeroides</name>
    <name type="common">Rhodobacter sphaeroides</name>
    <dbReference type="NCBI Taxonomy" id="1063"/>
    <lineage>
        <taxon>Bacteria</taxon>
        <taxon>Pseudomonadati</taxon>
        <taxon>Pseudomonadota</taxon>
        <taxon>Alphaproteobacteria</taxon>
        <taxon>Rhodobacterales</taxon>
        <taxon>Paracoccaceae</taxon>
        <taxon>Cereibacter</taxon>
    </lineage>
</organism>
<gene>
    <name evidence="1" type="ORF">DI533_04705</name>
</gene>
<evidence type="ECO:0000313" key="1">
    <source>
        <dbReference type="EMBL" id="PZQ99933.1"/>
    </source>
</evidence>
<dbReference type="Proteomes" id="UP000248975">
    <property type="component" value="Unassembled WGS sequence"/>
</dbReference>
<evidence type="ECO:0000313" key="2">
    <source>
        <dbReference type="Proteomes" id="UP000248975"/>
    </source>
</evidence>
<accession>A0A2W5U9B8</accession>
<dbReference type="AlphaFoldDB" id="A0A2W5U9B8"/>
<reference evidence="1 2" key="1">
    <citation type="submission" date="2017-08" db="EMBL/GenBank/DDBJ databases">
        <title>Infants hospitalized years apart are colonized by the same room-sourced microbial strains.</title>
        <authorList>
            <person name="Brooks B."/>
            <person name="Olm M.R."/>
            <person name="Firek B.A."/>
            <person name="Baker R."/>
            <person name="Thomas B.C."/>
            <person name="Morowitz M.J."/>
            <person name="Banfield J.F."/>
        </authorList>
    </citation>
    <scope>NUCLEOTIDE SEQUENCE [LARGE SCALE GENOMIC DNA]</scope>
    <source>
        <strain evidence="1">S2_003_000_R2_11</strain>
    </source>
</reference>
<dbReference type="EMBL" id="QFQS01000001">
    <property type="protein sequence ID" value="PZQ99933.1"/>
    <property type="molecule type" value="Genomic_DNA"/>
</dbReference>
<protein>
    <submittedName>
        <fullName evidence="1">Uncharacterized protein</fullName>
    </submittedName>
</protein>
<sequence>MTVETFDPAPLYTVSGVGPYLVPHAYVDGTIMAVAGEFPAAVPLTGADFDMVPASSLSAGTMYLSSGAAAAHAGKPLRITRRTPREQGWLGLMGEREAGLESQLDLIVMGLQEVSQLVLDSEDIANAQGYADLAQGAATAALGYRDQAAGILGAVQAIQNLIPIARGNWASGVLYGAGNTMRSPSGYVPAGQYQAMNPHLSGTFAADVSAGRLVLYLADGPAGPGTGNMMRELNLSDLTSIPTAQENIGLKLAGKQDFMPVQQGGGEGQGNSKVYLGWHTGGYGLKVQVDASDQGFLVTNPSAGDGAATRLIAPGDAPLYAVRAVGKFSALAANEGWLNISAASKTSGGNLYTIYFTNWLLDTAWMPLIMPREVVVDRIKIFTLTADRIQFTFYNGATPVAAPFTFVGIR</sequence>
<proteinExistence type="predicted"/>
<comment type="caution">
    <text evidence="1">The sequence shown here is derived from an EMBL/GenBank/DDBJ whole genome shotgun (WGS) entry which is preliminary data.</text>
</comment>